<name>A0A8S1NGN1_PARPR</name>
<gene>
    <name evidence="3" type="ORF">PPRIM_AZ9-3.1.T0800119</name>
</gene>
<comment type="caution">
    <text evidence="3">The sequence shown here is derived from an EMBL/GenBank/DDBJ whole genome shotgun (WGS) entry which is preliminary data.</text>
</comment>
<dbReference type="AlphaFoldDB" id="A0A8S1NGN1"/>
<organism evidence="3 4">
    <name type="scientific">Paramecium primaurelia</name>
    <dbReference type="NCBI Taxonomy" id="5886"/>
    <lineage>
        <taxon>Eukaryota</taxon>
        <taxon>Sar</taxon>
        <taxon>Alveolata</taxon>
        <taxon>Ciliophora</taxon>
        <taxon>Intramacronucleata</taxon>
        <taxon>Oligohymenophorea</taxon>
        <taxon>Peniculida</taxon>
        <taxon>Parameciidae</taxon>
        <taxon>Paramecium</taxon>
    </lineage>
</organism>
<evidence type="ECO:0008006" key="5">
    <source>
        <dbReference type="Google" id="ProtNLM"/>
    </source>
</evidence>
<dbReference type="OMA" id="RQMKFQE"/>
<sequence>METDPMNVTQNQTLNRRHYPKDVQGLKSEWYGIEHHLQEIGQDIQRNEREILNLRKKELLTELDRKMLEQLQIKQKELEQKYEDAQEMKRRQMKFQEEQKKFLEDKAVLQKGISSIYDKQKQDSLIREMDLRQQKLEWEQQALDENRRRMEQDFLQRRLQKEQWAKEQDADLKLSQLRHMEERERFRNDQIEIQELNRRNAEKELIKEENYKNFYRLCSQNQAQLQKMHIDNVLQPLLERQAQLESLIAKNMDAYQRKLLQDELDRVMKRQEEYRQTLNANRKMLDDREQGKVQEKSVKQEQNKQRLEDLSNYNQFLVQRKVDQVEQQRQYKEYLDQQRIEKEEQRLKQLRMGRQEKSMNMLDLQAYKNQETQLNAKIIGWSPQVGQLPPKQDYLLKQQSLAQLKQDEMNTINQNLSNVSQVSRGQALRGAGQNAIHQNHNPLTNPIPFNNQNPYIQKQYEQMIRPRPY</sequence>
<keyword evidence="4" id="KW-1185">Reference proteome</keyword>
<reference evidence="3" key="1">
    <citation type="submission" date="2021-01" db="EMBL/GenBank/DDBJ databases">
        <authorList>
            <consortium name="Genoscope - CEA"/>
            <person name="William W."/>
        </authorList>
    </citation>
    <scope>NUCLEOTIDE SEQUENCE</scope>
</reference>
<evidence type="ECO:0000313" key="3">
    <source>
        <dbReference type="EMBL" id="CAD8088165.1"/>
    </source>
</evidence>
<feature type="coiled-coil region" evidence="1">
    <location>
        <begin position="179"/>
        <end position="211"/>
    </location>
</feature>
<evidence type="ECO:0000256" key="1">
    <source>
        <dbReference type="SAM" id="Coils"/>
    </source>
</evidence>
<protein>
    <recommendedName>
        <fullName evidence="5">Trichohyalin-plectin-homology domain-containing protein</fullName>
    </recommendedName>
</protein>
<feature type="compositionally biased region" description="Basic and acidic residues" evidence="2">
    <location>
        <begin position="283"/>
        <end position="302"/>
    </location>
</feature>
<keyword evidence="1" id="KW-0175">Coiled coil</keyword>
<evidence type="ECO:0000256" key="2">
    <source>
        <dbReference type="SAM" id="MobiDB-lite"/>
    </source>
</evidence>
<accession>A0A8S1NGN1</accession>
<dbReference type="EMBL" id="CAJJDM010000083">
    <property type="protein sequence ID" value="CAD8088165.1"/>
    <property type="molecule type" value="Genomic_DNA"/>
</dbReference>
<dbReference type="Proteomes" id="UP000688137">
    <property type="component" value="Unassembled WGS sequence"/>
</dbReference>
<evidence type="ECO:0000313" key="4">
    <source>
        <dbReference type="Proteomes" id="UP000688137"/>
    </source>
</evidence>
<feature type="region of interest" description="Disordered" evidence="2">
    <location>
        <begin position="280"/>
        <end position="302"/>
    </location>
</feature>
<proteinExistence type="predicted"/>
<feature type="coiled-coil region" evidence="1">
    <location>
        <begin position="37"/>
        <end position="106"/>
    </location>
</feature>